<dbReference type="EMBL" id="OCNJ01000002">
    <property type="protein sequence ID" value="SOD92177.1"/>
    <property type="molecule type" value="Genomic_DNA"/>
</dbReference>
<keyword evidence="1" id="KW-0808">Transferase</keyword>
<evidence type="ECO:0000313" key="1">
    <source>
        <dbReference type="EMBL" id="SOD92177.1"/>
    </source>
</evidence>
<accession>A0A286G9D5</accession>
<protein>
    <submittedName>
        <fullName evidence="1">Nucleoside 2-deoxyribosyltransferase</fullName>
    </submittedName>
</protein>
<keyword evidence="2" id="KW-1185">Reference proteome</keyword>
<sequence length="192" mass="19852">MAAPRVYLAGPEVFLADAVALGEAKKAICARHGFEGCFPLDNALDLAGLTPHAAGCAISAANEALMRSCDLVIANITPFRGPGMDPGTAFEVGFMRALGRPVFCYTASPLPHTARVERWAAGTLRLRPGEGMEDADGLLVESFAMVENLMIDAAALASGGAVVVTSATEAAPDYRDLATFEACVRAAAVLPG</sequence>
<name>A0A286G9D5_9PROT</name>
<evidence type="ECO:0000313" key="2">
    <source>
        <dbReference type="Proteomes" id="UP000219621"/>
    </source>
</evidence>
<dbReference type="AlphaFoldDB" id="A0A286G9D5"/>
<gene>
    <name evidence="1" type="ORF">SAMN05421508_102304</name>
</gene>
<dbReference type="GO" id="GO:0009159">
    <property type="term" value="P:deoxyribonucleoside monophosphate catabolic process"/>
    <property type="evidence" value="ECO:0007669"/>
    <property type="project" value="TreeGrafter"/>
</dbReference>
<dbReference type="OrthoDB" id="9795789at2"/>
<dbReference type="GO" id="GO:0016740">
    <property type="term" value="F:transferase activity"/>
    <property type="evidence" value="ECO:0007669"/>
    <property type="project" value="UniProtKB-KW"/>
</dbReference>
<dbReference type="InterPro" id="IPR051239">
    <property type="entry name" value="2'-dNMP_N-hydrolase"/>
</dbReference>
<organism evidence="1 2">
    <name type="scientific">Caenispirillum bisanense</name>
    <dbReference type="NCBI Taxonomy" id="414052"/>
    <lineage>
        <taxon>Bacteria</taxon>
        <taxon>Pseudomonadati</taxon>
        <taxon>Pseudomonadota</taxon>
        <taxon>Alphaproteobacteria</taxon>
        <taxon>Rhodospirillales</taxon>
        <taxon>Novispirillaceae</taxon>
        <taxon>Caenispirillum</taxon>
    </lineage>
</organism>
<reference evidence="1 2" key="1">
    <citation type="submission" date="2017-09" db="EMBL/GenBank/DDBJ databases">
        <authorList>
            <person name="Ehlers B."/>
            <person name="Leendertz F.H."/>
        </authorList>
    </citation>
    <scope>NUCLEOTIDE SEQUENCE [LARGE SCALE GENOMIC DNA]</scope>
    <source>
        <strain evidence="1 2">USBA 140</strain>
    </source>
</reference>
<dbReference type="Pfam" id="PF05014">
    <property type="entry name" value="Nuc_deoxyrib_tr"/>
    <property type="match status" value="1"/>
</dbReference>
<dbReference type="PANTHER" id="PTHR15364:SF0">
    <property type="entry name" value="2'-DEOXYNUCLEOSIDE 5'-PHOSPHATE N-HYDROLASE 1"/>
    <property type="match status" value="1"/>
</dbReference>
<dbReference type="RefSeq" id="WP_097278063.1">
    <property type="nucleotide sequence ID" value="NZ_OCNJ01000002.1"/>
</dbReference>
<dbReference type="Gene3D" id="3.40.50.450">
    <property type="match status" value="1"/>
</dbReference>
<dbReference type="Proteomes" id="UP000219621">
    <property type="component" value="Unassembled WGS sequence"/>
</dbReference>
<dbReference type="InterPro" id="IPR007710">
    <property type="entry name" value="Nucleoside_deoxyribTrfase"/>
</dbReference>
<dbReference type="SUPFAM" id="SSF52309">
    <property type="entry name" value="N-(deoxy)ribosyltransferase-like"/>
    <property type="match status" value="1"/>
</dbReference>
<dbReference type="GO" id="GO:0070694">
    <property type="term" value="F:5-hydroxymethyl-dUMP N-hydrolase activity"/>
    <property type="evidence" value="ECO:0007669"/>
    <property type="project" value="TreeGrafter"/>
</dbReference>
<proteinExistence type="predicted"/>
<dbReference type="PANTHER" id="PTHR15364">
    <property type="entry name" value="2'-DEOXYNUCLEOSIDE 5'-PHOSPHATE N-HYDROLASE 1"/>
    <property type="match status" value="1"/>
</dbReference>